<dbReference type="SUPFAM" id="SSF53850">
    <property type="entry name" value="Periplasmic binding protein-like II"/>
    <property type="match status" value="1"/>
</dbReference>
<comment type="caution">
    <text evidence="2">The sequence shown here is derived from an EMBL/GenBank/DDBJ whole genome shotgun (WGS) entry which is preliminary data.</text>
</comment>
<reference evidence="2" key="2">
    <citation type="submission" date="2013-09" db="EMBL/GenBank/DDBJ databases">
        <title>Draft genome sequence of Anaerotruncus colihominis(DSM 17241).</title>
        <authorList>
            <person name="Sudarsanam P."/>
            <person name="Ley R."/>
            <person name="Guruge J."/>
            <person name="Turnbaugh P.J."/>
            <person name="Mahowald M."/>
            <person name="Liep D."/>
            <person name="Gordon J."/>
        </authorList>
    </citation>
    <scope>NUCLEOTIDE SEQUENCE</scope>
    <source>
        <strain evidence="2">DSM 17241</strain>
    </source>
</reference>
<dbReference type="PANTHER" id="PTHR42941:SF1">
    <property type="entry name" value="SLL1037 PROTEIN"/>
    <property type="match status" value="1"/>
</dbReference>
<evidence type="ECO:0000313" key="3">
    <source>
        <dbReference type="Proteomes" id="UP000003803"/>
    </source>
</evidence>
<accession>B0P7I0</accession>
<sequence length="335" mass="35003">MKKAISCLTALTVCAAALAGCSSGASPAGQGAILNFGTGAVGGTDNTVVEAISSVVNQNTSLRTSTVTTNGGAEIIYLLETGDIQAGYAGTIDLVNALEGAGTFDHAVDSSHMLQCFGFVTWALPMVVLEDSSIHSYEDLAGKRVGLSPVGSSTADVLNLVFEAYGLSDSITVENFTWSEGYTALKDGRIDAMVGSWANGDPISGLIELKATQGIRILNMDEAIAKKVAGSNEGVGTGTLTFENDDSIPQEDTILAPANSGVIIADASVDEESIYQYTKAVLEHLDDLKALSVYFNDFETVCTSVCVESLPFHPGAAKALREAGLWEDRFTVYEG</sequence>
<feature type="signal peptide" evidence="1">
    <location>
        <begin position="1"/>
        <end position="19"/>
    </location>
</feature>
<dbReference type="eggNOG" id="COG2358">
    <property type="taxonomic scope" value="Bacteria"/>
</dbReference>
<dbReference type="HOGENOM" id="CLU_033215_3_0_9"/>
<dbReference type="AlphaFoldDB" id="B0P7I0"/>
<proteinExistence type="predicted"/>
<evidence type="ECO:0000256" key="1">
    <source>
        <dbReference type="SAM" id="SignalP"/>
    </source>
</evidence>
<dbReference type="PROSITE" id="PS51257">
    <property type="entry name" value="PROKAR_LIPOPROTEIN"/>
    <property type="match status" value="1"/>
</dbReference>
<keyword evidence="1" id="KW-0732">Signal</keyword>
<dbReference type="STRING" id="169435.ERS852551_03313"/>
<protein>
    <submittedName>
        <fullName evidence="2">TRAP transporter solute receptor, TAXI family</fullName>
    </submittedName>
</protein>
<feature type="chain" id="PRO_5039373978" evidence="1">
    <location>
        <begin position="20"/>
        <end position="335"/>
    </location>
</feature>
<keyword evidence="3" id="KW-1185">Reference proteome</keyword>
<keyword evidence="2" id="KW-0675">Receptor</keyword>
<dbReference type="PANTHER" id="PTHR42941">
    <property type="entry name" value="SLL1037 PROTEIN"/>
    <property type="match status" value="1"/>
</dbReference>
<dbReference type="Gene3D" id="3.40.190.10">
    <property type="entry name" value="Periplasmic binding protein-like II"/>
    <property type="match status" value="2"/>
</dbReference>
<reference evidence="2" key="1">
    <citation type="submission" date="2007-11" db="EMBL/GenBank/DDBJ databases">
        <authorList>
            <person name="Fulton L."/>
            <person name="Clifton S."/>
            <person name="Fulton B."/>
            <person name="Xu J."/>
            <person name="Minx P."/>
            <person name="Pepin K.H."/>
            <person name="Johnson M."/>
            <person name="Thiruvilangam P."/>
            <person name="Bhonagiri V."/>
            <person name="Nash W.E."/>
            <person name="Mardis E.R."/>
            <person name="Wilson R.K."/>
        </authorList>
    </citation>
    <scope>NUCLEOTIDE SEQUENCE [LARGE SCALE GENOMIC DNA]</scope>
    <source>
        <strain evidence="2">DSM 17241</strain>
    </source>
</reference>
<dbReference type="Pfam" id="PF16868">
    <property type="entry name" value="NMT1_3"/>
    <property type="match status" value="1"/>
</dbReference>
<dbReference type="InterPro" id="IPR011852">
    <property type="entry name" value="TRAP_TAXI"/>
</dbReference>
<dbReference type="Proteomes" id="UP000003803">
    <property type="component" value="Unassembled WGS sequence"/>
</dbReference>
<dbReference type="EMBL" id="ABGD02000006">
    <property type="protein sequence ID" value="EDS12483.1"/>
    <property type="molecule type" value="Genomic_DNA"/>
</dbReference>
<name>B0P7I0_9FIRM</name>
<organism evidence="2 3">
    <name type="scientific">Anaerotruncus colihominis DSM 17241</name>
    <dbReference type="NCBI Taxonomy" id="445972"/>
    <lineage>
        <taxon>Bacteria</taxon>
        <taxon>Bacillati</taxon>
        <taxon>Bacillota</taxon>
        <taxon>Clostridia</taxon>
        <taxon>Eubacteriales</taxon>
        <taxon>Oscillospiraceae</taxon>
        <taxon>Anaerotruncus</taxon>
    </lineage>
</organism>
<evidence type="ECO:0000313" key="2">
    <source>
        <dbReference type="EMBL" id="EDS12483.1"/>
    </source>
</evidence>
<dbReference type="NCBIfam" id="TIGR02122">
    <property type="entry name" value="TRAP_TAXI"/>
    <property type="match status" value="1"/>
</dbReference>
<gene>
    <name evidence="2" type="ORF">ANACOL_00711</name>
</gene>
<dbReference type="RefSeq" id="WP_006874118.1">
    <property type="nucleotide sequence ID" value="NZ_DS544176.1"/>
</dbReference>